<feature type="domain" description="Transposase IS204/IS1001/IS1096/IS1165 DDE" evidence="2">
    <location>
        <begin position="77"/>
        <end position="165"/>
    </location>
</feature>
<evidence type="ECO:0000259" key="2">
    <source>
        <dbReference type="Pfam" id="PF01610"/>
    </source>
</evidence>
<name>A0A451ADA9_9GAMM</name>
<gene>
    <name evidence="3" type="ORF">BECKTC1821F_GA0114240_11117</name>
</gene>
<evidence type="ECO:0000256" key="1">
    <source>
        <dbReference type="SAM" id="MobiDB-lite"/>
    </source>
</evidence>
<dbReference type="PANTHER" id="PTHR33498:SF1">
    <property type="entry name" value="TRANSPOSASE FOR INSERTION SEQUENCE ELEMENT IS1557"/>
    <property type="match status" value="1"/>
</dbReference>
<organism evidence="3">
    <name type="scientific">Candidatus Kentrum sp. TC</name>
    <dbReference type="NCBI Taxonomy" id="2126339"/>
    <lineage>
        <taxon>Bacteria</taxon>
        <taxon>Pseudomonadati</taxon>
        <taxon>Pseudomonadota</taxon>
        <taxon>Gammaproteobacteria</taxon>
        <taxon>Candidatus Kentrum</taxon>
    </lineage>
</organism>
<reference evidence="3" key="1">
    <citation type="submission" date="2019-02" db="EMBL/GenBank/DDBJ databases">
        <authorList>
            <person name="Gruber-Vodicka R. H."/>
            <person name="Seah K. B. B."/>
        </authorList>
    </citation>
    <scope>NUCLEOTIDE SEQUENCE</scope>
    <source>
        <strain evidence="3">BECK_BZ126</strain>
    </source>
</reference>
<evidence type="ECO:0000313" key="3">
    <source>
        <dbReference type="EMBL" id="VFK63991.1"/>
    </source>
</evidence>
<proteinExistence type="predicted"/>
<protein>
    <submittedName>
        <fullName evidence="3">Helix-turn-helix domain of transposase family ISL3</fullName>
    </submittedName>
</protein>
<dbReference type="PANTHER" id="PTHR33498">
    <property type="entry name" value="TRANSPOSASE FOR INSERTION SEQUENCE ELEMENT IS1557"/>
    <property type="match status" value="1"/>
</dbReference>
<sequence length="212" mass="24412">MESLECGRVRQVDTFSSARRSYTKSFKRYALELSRCATIQNVITRYLGVSWDTIKDIQARYLHQRFDKPKLSKPERIAIDEIHLKTSSGYLTIVMDLDSSALVEVADGRSTKVLAPFWKRLKHSRAKLEAVATDMGPAYIEAVRENLPGAVLVFDHFHIIKIYKERKYILNRKINWNSSKYANPRLNVDPNTTHSPNLSRHQFSPTATISRT</sequence>
<dbReference type="Pfam" id="PF01610">
    <property type="entry name" value="DDE_Tnp_ISL3"/>
    <property type="match status" value="1"/>
</dbReference>
<dbReference type="AlphaFoldDB" id="A0A451ADA9"/>
<dbReference type="InterPro" id="IPR047951">
    <property type="entry name" value="Transpos_ISL3"/>
</dbReference>
<accession>A0A451ADA9</accession>
<feature type="compositionally biased region" description="Polar residues" evidence="1">
    <location>
        <begin position="189"/>
        <end position="212"/>
    </location>
</feature>
<feature type="region of interest" description="Disordered" evidence="1">
    <location>
        <begin position="185"/>
        <end position="212"/>
    </location>
</feature>
<dbReference type="EMBL" id="CAADFW010000111">
    <property type="protein sequence ID" value="VFK63991.1"/>
    <property type="molecule type" value="Genomic_DNA"/>
</dbReference>
<dbReference type="InterPro" id="IPR002560">
    <property type="entry name" value="Transposase_DDE"/>
</dbReference>